<dbReference type="SMART" id="SM00354">
    <property type="entry name" value="HTH_LACI"/>
    <property type="match status" value="1"/>
</dbReference>
<dbReference type="PROSITE" id="PS00356">
    <property type="entry name" value="HTH_LACI_1"/>
    <property type="match status" value="1"/>
</dbReference>
<gene>
    <name evidence="5" type="ORF">STAFG_8405</name>
</gene>
<accession>S4MDR8</accession>
<proteinExistence type="predicted"/>
<dbReference type="OrthoDB" id="3324394at2"/>
<dbReference type="EMBL" id="AOPY01001693">
    <property type="protein sequence ID" value="EPJ34541.1"/>
    <property type="molecule type" value="Genomic_DNA"/>
</dbReference>
<protein>
    <submittedName>
        <fullName evidence="5">Putative HTH-type transcriptional regulator in aml 5'region</fullName>
    </submittedName>
</protein>
<dbReference type="InterPro" id="IPR010982">
    <property type="entry name" value="Lambda_DNA-bd_dom_sf"/>
</dbReference>
<keyword evidence="2" id="KW-0238">DNA-binding</keyword>
<sequence length="361" mass="37965">MGAIGPPVAARTRLSDIAAQAGVSEATVSRALNGKAGVSAATRRSVLAAVDALGLATSRLKARTARLVAVITPELSNPGFPVFAQVIGQSLRRRGYASVLCAQTQGGRADDELVDVLVNRGVVGVIFVSGAHADTSADHDRYAKLLSRKVPFVSINGYGERIPAPFISTDDRAGMGMAVRHLTEMGHERIGLAVGQRCYVPVQRKIEGFAAALLDLLGRTEEQADEWIRQTLFTVEGGHAGADSLLDMGCTAIVCGSDQMALGAIRAVRRRGLSVPRDISVIGFDDSPLIALTDPPLTTIRQPVEAMATAAVDALVEEVTGGSVQLNEFVFQPELVVRGSTTTCRLSAGPEGRSCPTTPAW</sequence>
<dbReference type="GO" id="GO:0003700">
    <property type="term" value="F:DNA-binding transcription factor activity"/>
    <property type="evidence" value="ECO:0007669"/>
    <property type="project" value="TreeGrafter"/>
</dbReference>
<evidence type="ECO:0000259" key="4">
    <source>
        <dbReference type="PROSITE" id="PS50932"/>
    </source>
</evidence>
<dbReference type="HOGENOM" id="CLU_037628_6_4_11"/>
<dbReference type="RefSeq" id="WP_020277226.1">
    <property type="nucleotide sequence ID" value="NZ_KE354472.1"/>
</dbReference>
<dbReference type="SUPFAM" id="SSF47413">
    <property type="entry name" value="lambda repressor-like DNA-binding domains"/>
    <property type="match status" value="1"/>
</dbReference>
<evidence type="ECO:0000313" key="5">
    <source>
        <dbReference type="EMBL" id="EPJ34541.1"/>
    </source>
</evidence>
<dbReference type="PROSITE" id="PS50932">
    <property type="entry name" value="HTH_LACI_2"/>
    <property type="match status" value="1"/>
</dbReference>
<dbReference type="PATRIC" id="fig|1283301.3.peg.8342"/>
<evidence type="ECO:0000313" key="6">
    <source>
        <dbReference type="Proteomes" id="UP000015001"/>
    </source>
</evidence>
<dbReference type="InterPro" id="IPR000843">
    <property type="entry name" value="HTH_LacI"/>
</dbReference>
<keyword evidence="6" id="KW-1185">Reference proteome</keyword>
<organism evidence="5 6">
    <name type="scientific">Streptomyces afghaniensis 772</name>
    <dbReference type="NCBI Taxonomy" id="1283301"/>
    <lineage>
        <taxon>Bacteria</taxon>
        <taxon>Bacillati</taxon>
        <taxon>Actinomycetota</taxon>
        <taxon>Actinomycetes</taxon>
        <taxon>Kitasatosporales</taxon>
        <taxon>Streptomycetaceae</taxon>
        <taxon>Streptomyces</taxon>
    </lineage>
</organism>
<dbReference type="AlphaFoldDB" id="S4MDR8"/>
<dbReference type="GO" id="GO:0000976">
    <property type="term" value="F:transcription cis-regulatory region binding"/>
    <property type="evidence" value="ECO:0007669"/>
    <property type="project" value="TreeGrafter"/>
</dbReference>
<evidence type="ECO:0000256" key="2">
    <source>
        <dbReference type="ARBA" id="ARBA00023125"/>
    </source>
</evidence>
<evidence type="ECO:0000256" key="1">
    <source>
        <dbReference type="ARBA" id="ARBA00023015"/>
    </source>
</evidence>
<dbReference type="Gene3D" id="1.10.260.40">
    <property type="entry name" value="lambda repressor-like DNA-binding domains"/>
    <property type="match status" value="1"/>
</dbReference>
<feature type="domain" description="HTH lacI-type" evidence="4">
    <location>
        <begin position="12"/>
        <end position="66"/>
    </location>
</feature>
<keyword evidence="3" id="KW-0804">Transcription</keyword>
<reference evidence="5 6" key="1">
    <citation type="submission" date="2013-02" db="EMBL/GenBank/DDBJ databases">
        <title>Draft Genome Sequence of Streptomyces afghaniensis, Which Produces Compounds of the Julimycin B-Complex.</title>
        <authorList>
            <person name="Gruening B.A."/>
            <person name="Praeg A."/>
            <person name="Erxleben A."/>
            <person name="Guenther S."/>
            <person name="Fiedler H.-P."/>
            <person name="Goodfellow M."/>
            <person name="Mueller M."/>
        </authorList>
    </citation>
    <scope>NUCLEOTIDE SEQUENCE [LARGE SCALE GENOMIC DNA]</scope>
    <source>
        <strain evidence="5 6">772</strain>
    </source>
</reference>
<comment type="caution">
    <text evidence="5">The sequence shown here is derived from an EMBL/GenBank/DDBJ whole genome shotgun (WGS) entry which is preliminary data.</text>
</comment>
<keyword evidence="1" id="KW-0805">Transcription regulation</keyword>
<dbReference type="PANTHER" id="PTHR30146:SF153">
    <property type="entry name" value="LACTOSE OPERON REPRESSOR"/>
    <property type="match status" value="1"/>
</dbReference>
<dbReference type="Pfam" id="PF13377">
    <property type="entry name" value="Peripla_BP_3"/>
    <property type="match status" value="1"/>
</dbReference>
<name>S4MDR8_9ACTN</name>
<dbReference type="Pfam" id="PF00356">
    <property type="entry name" value="LacI"/>
    <property type="match status" value="1"/>
</dbReference>
<dbReference type="InterPro" id="IPR046335">
    <property type="entry name" value="LacI/GalR-like_sensor"/>
</dbReference>
<evidence type="ECO:0000256" key="3">
    <source>
        <dbReference type="ARBA" id="ARBA00023163"/>
    </source>
</evidence>
<dbReference type="SUPFAM" id="SSF53822">
    <property type="entry name" value="Periplasmic binding protein-like I"/>
    <property type="match status" value="1"/>
</dbReference>
<dbReference type="Proteomes" id="UP000015001">
    <property type="component" value="Unassembled WGS sequence"/>
</dbReference>
<dbReference type="Gene3D" id="3.40.50.2300">
    <property type="match status" value="2"/>
</dbReference>
<dbReference type="PANTHER" id="PTHR30146">
    <property type="entry name" value="LACI-RELATED TRANSCRIPTIONAL REPRESSOR"/>
    <property type="match status" value="1"/>
</dbReference>
<dbReference type="CDD" id="cd01392">
    <property type="entry name" value="HTH_LacI"/>
    <property type="match status" value="1"/>
</dbReference>
<dbReference type="InterPro" id="IPR028082">
    <property type="entry name" value="Peripla_BP_I"/>
</dbReference>